<dbReference type="PROSITE" id="PS00166">
    <property type="entry name" value="ENOYL_COA_HYDRATASE"/>
    <property type="match status" value="1"/>
</dbReference>
<keyword evidence="2" id="KW-0456">Lyase</keyword>
<evidence type="ECO:0000256" key="2">
    <source>
        <dbReference type="ARBA" id="ARBA00023239"/>
    </source>
</evidence>
<dbReference type="Gene3D" id="3.90.226.10">
    <property type="entry name" value="2-enoyl-CoA Hydratase, Chain A, domain 1"/>
    <property type="match status" value="1"/>
</dbReference>
<dbReference type="EMBL" id="CAUEEQ010013766">
    <property type="protein sequence ID" value="CAJ0937810.1"/>
    <property type="molecule type" value="Genomic_DNA"/>
</dbReference>
<comment type="caution">
    <text evidence="4">The sequence shown here is derived from an EMBL/GenBank/DDBJ whole genome shotgun (WGS) entry which is preliminary data.</text>
</comment>
<comment type="similarity">
    <text evidence="1 3">Belongs to the enoyl-CoA hydratase/isomerase family.</text>
</comment>
<evidence type="ECO:0000256" key="1">
    <source>
        <dbReference type="ARBA" id="ARBA00005254"/>
    </source>
</evidence>
<dbReference type="PANTHER" id="PTHR11941:SF44">
    <property type="entry name" value="ENOYL-COA HYDRATASE DOMAIN-CONTAINING PROTEIN 2, MITOCHONDRIAL"/>
    <property type="match status" value="1"/>
</dbReference>
<dbReference type="Pfam" id="PF00378">
    <property type="entry name" value="ECH_1"/>
    <property type="match status" value="1"/>
</dbReference>
<organism evidence="4 5">
    <name type="scientific">Ranitomeya imitator</name>
    <name type="common">mimic poison frog</name>
    <dbReference type="NCBI Taxonomy" id="111125"/>
    <lineage>
        <taxon>Eukaryota</taxon>
        <taxon>Metazoa</taxon>
        <taxon>Chordata</taxon>
        <taxon>Craniata</taxon>
        <taxon>Vertebrata</taxon>
        <taxon>Euteleostomi</taxon>
        <taxon>Amphibia</taxon>
        <taxon>Batrachia</taxon>
        <taxon>Anura</taxon>
        <taxon>Neobatrachia</taxon>
        <taxon>Hyloidea</taxon>
        <taxon>Dendrobatidae</taxon>
        <taxon>Dendrobatinae</taxon>
        <taxon>Ranitomeya</taxon>
    </lineage>
</organism>
<evidence type="ECO:0000313" key="5">
    <source>
        <dbReference type="Proteomes" id="UP001176940"/>
    </source>
</evidence>
<proteinExistence type="inferred from homology"/>
<sequence>MGGLVRQLSRLRGSLHWGLFRGLSSAAGHTEVRVTHLEGHNAGIAEIIMCRPRARNSLGKLFVNEFFHCVDSLRHDGGVRVVVVRSAVPGVFCAGADLKERAQMGNSEASLFVQSLRKLMNEIAALPMPTIAAVDGYALGGGLELALACDLRVAASSAKLGLIETTRGLLPGAGGSQRLPRLVGIGLAKELIFTGRQIEGTQAFQIGLVNDSVPQNDEGNSAYKKALELAHEILPQAPVAVRMAKLAMNKGSEVDIASGMAIEGMCYGQVIPTKDRLEGMAAFQEKRPPRYTGE</sequence>
<name>A0ABN9LB06_9NEOB</name>
<gene>
    <name evidence="4" type="ORF">RIMI_LOCUS7311915</name>
</gene>
<dbReference type="Gene3D" id="1.10.12.10">
    <property type="entry name" value="Lyase 2-enoyl-coa Hydratase, Chain A, domain 2"/>
    <property type="match status" value="1"/>
</dbReference>
<keyword evidence="5" id="KW-1185">Reference proteome</keyword>
<accession>A0ABN9LB06</accession>
<dbReference type="SUPFAM" id="SSF52096">
    <property type="entry name" value="ClpP/crotonase"/>
    <property type="match status" value="1"/>
</dbReference>
<reference evidence="4" key="1">
    <citation type="submission" date="2023-07" db="EMBL/GenBank/DDBJ databases">
        <authorList>
            <person name="Stuckert A."/>
        </authorList>
    </citation>
    <scope>NUCLEOTIDE SEQUENCE</scope>
</reference>
<evidence type="ECO:0000256" key="3">
    <source>
        <dbReference type="RuleBase" id="RU003707"/>
    </source>
</evidence>
<dbReference type="CDD" id="cd06558">
    <property type="entry name" value="crotonase-like"/>
    <property type="match status" value="1"/>
</dbReference>
<dbReference type="InterPro" id="IPR014748">
    <property type="entry name" value="Enoyl-CoA_hydra_C"/>
</dbReference>
<dbReference type="PANTHER" id="PTHR11941">
    <property type="entry name" value="ENOYL-COA HYDRATASE-RELATED"/>
    <property type="match status" value="1"/>
</dbReference>
<dbReference type="InterPro" id="IPR018376">
    <property type="entry name" value="Enoyl-CoA_hyd/isom_CS"/>
</dbReference>
<evidence type="ECO:0008006" key="6">
    <source>
        <dbReference type="Google" id="ProtNLM"/>
    </source>
</evidence>
<dbReference type="InterPro" id="IPR029045">
    <property type="entry name" value="ClpP/crotonase-like_dom_sf"/>
</dbReference>
<evidence type="ECO:0000313" key="4">
    <source>
        <dbReference type="EMBL" id="CAJ0937810.1"/>
    </source>
</evidence>
<protein>
    <recommendedName>
        <fullName evidence="6">Enoyl-CoA hydratase domain containing 2</fullName>
    </recommendedName>
</protein>
<dbReference type="InterPro" id="IPR001753">
    <property type="entry name" value="Enoyl-CoA_hydra/iso"/>
</dbReference>
<dbReference type="Proteomes" id="UP001176940">
    <property type="component" value="Unassembled WGS sequence"/>
</dbReference>